<keyword evidence="1" id="KW-0812">Transmembrane</keyword>
<evidence type="ECO:0008006" key="4">
    <source>
        <dbReference type="Google" id="ProtNLM"/>
    </source>
</evidence>
<dbReference type="Proteomes" id="UP000782705">
    <property type="component" value="Unassembled WGS sequence"/>
</dbReference>
<organism evidence="2 3">
    <name type="scientific">Candidatus Enterococcus willemsii</name>
    <dbReference type="NCBI Taxonomy" id="1857215"/>
    <lineage>
        <taxon>Bacteria</taxon>
        <taxon>Bacillati</taxon>
        <taxon>Bacillota</taxon>
        <taxon>Bacilli</taxon>
        <taxon>Lactobacillales</taxon>
        <taxon>Enterococcaceae</taxon>
        <taxon>Enterococcus</taxon>
    </lineage>
</organism>
<accession>A0ABQ6YW83</accession>
<evidence type="ECO:0000313" key="3">
    <source>
        <dbReference type="Proteomes" id="UP000782705"/>
    </source>
</evidence>
<dbReference type="EMBL" id="MAEL01000054">
    <property type="protein sequence ID" value="KAF1301942.1"/>
    <property type="molecule type" value="Genomic_DNA"/>
</dbReference>
<evidence type="ECO:0000313" key="2">
    <source>
        <dbReference type="EMBL" id="KAF1301942.1"/>
    </source>
</evidence>
<reference evidence="2 3" key="1">
    <citation type="submission" date="2016-06" db="EMBL/GenBank/DDBJ databases">
        <title>Four novel species of enterococci isolated from chicken manure.</title>
        <authorList>
            <person name="Van Tyne D."/>
        </authorList>
    </citation>
    <scope>NUCLEOTIDE SEQUENCE [LARGE SCALE GENOMIC DNA]</scope>
    <source>
        <strain evidence="2 3">CU12B</strain>
    </source>
</reference>
<keyword evidence="1" id="KW-1133">Transmembrane helix</keyword>
<proteinExistence type="predicted"/>
<name>A0ABQ6YW83_9ENTE</name>
<protein>
    <recommendedName>
        <fullName evidence="4">PepSY domain-containing protein</fullName>
    </recommendedName>
</protein>
<keyword evidence="3" id="KW-1185">Reference proteome</keyword>
<feature type="transmembrane region" description="Helical" evidence="1">
    <location>
        <begin position="12"/>
        <end position="32"/>
    </location>
</feature>
<dbReference type="RefSeq" id="WP_161902922.1">
    <property type="nucleotide sequence ID" value="NZ_MAEL01000054.1"/>
</dbReference>
<sequence length="113" mass="12461">MNKENHLNYFKGGLMIGAGIGLATGIATTIWAKNKQELSADAVLDRIKRAFLKEGSIEGSWISFEKQPIRKFAIHSEAYSGGITRMEDGLLVMYEFLADTKTGTVLDVHRSIA</sequence>
<comment type="caution">
    <text evidence="2">The sequence shown here is derived from an EMBL/GenBank/DDBJ whole genome shotgun (WGS) entry which is preliminary data.</text>
</comment>
<keyword evidence="1" id="KW-0472">Membrane</keyword>
<evidence type="ECO:0000256" key="1">
    <source>
        <dbReference type="SAM" id="Phobius"/>
    </source>
</evidence>
<gene>
    <name evidence="2" type="ORF">BAU17_00815</name>
</gene>